<evidence type="ECO:0000256" key="1">
    <source>
        <dbReference type="SAM" id="SignalP"/>
    </source>
</evidence>
<evidence type="ECO:0000259" key="2">
    <source>
        <dbReference type="Pfam" id="PF07727"/>
    </source>
</evidence>
<evidence type="ECO:0000313" key="4">
    <source>
        <dbReference type="RefSeq" id="XP_027186116.1"/>
    </source>
</evidence>
<feature type="signal peptide" evidence="1">
    <location>
        <begin position="1"/>
        <end position="19"/>
    </location>
</feature>
<dbReference type="Proteomes" id="UP000087171">
    <property type="component" value="Unplaced"/>
</dbReference>
<dbReference type="STRING" id="3827.A0A3Q7XQU8"/>
<name>A0A3Q7XQU8_CICAR</name>
<dbReference type="AlphaFoldDB" id="A0A3Q7XQU8"/>
<evidence type="ECO:0000313" key="3">
    <source>
        <dbReference type="Proteomes" id="UP000087171"/>
    </source>
</evidence>
<feature type="domain" description="Reverse transcriptase Ty1/copia-type" evidence="2">
    <location>
        <begin position="3"/>
        <end position="80"/>
    </location>
</feature>
<dbReference type="Pfam" id="PF07727">
    <property type="entry name" value="RVT_2"/>
    <property type="match status" value="1"/>
</dbReference>
<sequence length="172" mass="19552">MAYVRLLLSIAAIIHWSLHQLDIKNVFLHGDLEEEMCMEQPHGFVAQGESSAMVCRLQKSLYGLKQFPRAWFDRFCTVVQHFGCLFPRGMDSSQLKASTSYFQLPIILVFVIFKVLRKSRTLFNAGTSDIRISHGFNRGLFTDSNFLAMFSYGQSAAKGVVKEAYKLIPSLM</sequence>
<keyword evidence="1" id="KW-0732">Signal</keyword>
<organism evidence="3 4">
    <name type="scientific">Cicer arietinum</name>
    <name type="common">Chickpea</name>
    <name type="synonym">Garbanzo</name>
    <dbReference type="NCBI Taxonomy" id="3827"/>
    <lineage>
        <taxon>Eukaryota</taxon>
        <taxon>Viridiplantae</taxon>
        <taxon>Streptophyta</taxon>
        <taxon>Embryophyta</taxon>
        <taxon>Tracheophyta</taxon>
        <taxon>Spermatophyta</taxon>
        <taxon>Magnoliopsida</taxon>
        <taxon>eudicotyledons</taxon>
        <taxon>Gunneridae</taxon>
        <taxon>Pentapetalae</taxon>
        <taxon>rosids</taxon>
        <taxon>fabids</taxon>
        <taxon>Fabales</taxon>
        <taxon>Fabaceae</taxon>
        <taxon>Papilionoideae</taxon>
        <taxon>50 kb inversion clade</taxon>
        <taxon>NPAAA clade</taxon>
        <taxon>Hologalegina</taxon>
        <taxon>IRL clade</taxon>
        <taxon>Cicereae</taxon>
        <taxon>Cicer</taxon>
    </lineage>
</organism>
<dbReference type="RefSeq" id="XP_027186116.1">
    <property type="nucleotide sequence ID" value="XM_027330315.1"/>
</dbReference>
<keyword evidence="3" id="KW-1185">Reference proteome</keyword>
<dbReference type="InterPro" id="IPR013103">
    <property type="entry name" value="RVT_2"/>
</dbReference>
<gene>
    <name evidence="4" type="primary">LOC113784159</name>
</gene>
<feature type="chain" id="PRO_5018779094" evidence="1">
    <location>
        <begin position="20"/>
        <end position="172"/>
    </location>
</feature>
<accession>A0A3Q7XQU8</accession>
<proteinExistence type="predicted"/>
<reference evidence="4" key="1">
    <citation type="submission" date="2025-08" db="UniProtKB">
        <authorList>
            <consortium name="RefSeq"/>
        </authorList>
    </citation>
    <scope>IDENTIFICATION</scope>
    <source>
        <tissue evidence="4">Etiolated seedlings</tissue>
    </source>
</reference>
<protein>
    <submittedName>
        <fullName evidence="4">Uncharacterized protein LOC113784159</fullName>
    </submittedName>
</protein>
<dbReference type="OrthoDB" id="1747567at2759"/>